<evidence type="ECO:0000259" key="6">
    <source>
        <dbReference type="Pfam" id="PF00881"/>
    </source>
</evidence>
<proteinExistence type="inferred from homology"/>
<dbReference type="InterPro" id="IPR000415">
    <property type="entry name" value="Nitroreductase-like"/>
</dbReference>
<accession>A0A7G1HRU1</accession>
<protein>
    <submittedName>
        <fullName evidence="7">NADPH-dependent oxidoreductase</fullName>
    </submittedName>
</protein>
<evidence type="ECO:0000256" key="2">
    <source>
        <dbReference type="ARBA" id="ARBA00022630"/>
    </source>
</evidence>
<dbReference type="Proteomes" id="UP000594042">
    <property type="component" value="Chromosome"/>
</dbReference>
<keyword evidence="3 5" id="KW-0288">FMN</keyword>
<keyword evidence="5" id="KW-0521">NADP</keyword>
<evidence type="ECO:0000256" key="5">
    <source>
        <dbReference type="PIRNR" id="PIRNR005426"/>
    </source>
</evidence>
<evidence type="ECO:0000313" key="8">
    <source>
        <dbReference type="Proteomes" id="UP000594042"/>
    </source>
</evidence>
<dbReference type="GO" id="GO:0016491">
    <property type="term" value="F:oxidoreductase activity"/>
    <property type="evidence" value="ECO:0007669"/>
    <property type="project" value="UniProtKB-UniRule"/>
</dbReference>
<dbReference type="Gene3D" id="3.40.109.10">
    <property type="entry name" value="NADH Oxidase"/>
    <property type="match status" value="1"/>
</dbReference>
<dbReference type="PANTHER" id="PTHR43425:SF2">
    <property type="entry name" value="OXYGEN-INSENSITIVE NADPH NITROREDUCTASE"/>
    <property type="match status" value="1"/>
</dbReference>
<name>A0A7G1HRU1_9BACT</name>
<dbReference type="KEGG" id="copr:Cop2CBH44_00260"/>
<feature type="domain" description="Nitroreductase" evidence="6">
    <location>
        <begin position="9"/>
        <end position="161"/>
    </location>
</feature>
<dbReference type="RefSeq" id="WP_370757165.1">
    <property type="nucleotide sequence ID" value="NZ_AP023322.1"/>
</dbReference>
<keyword evidence="4 5" id="KW-0560">Oxidoreductase</keyword>
<dbReference type="PANTHER" id="PTHR43425">
    <property type="entry name" value="OXYGEN-INSENSITIVE NADPH NITROREDUCTASE"/>
    <property type="match status" value="1"/>
</dbReference>
<evidence type="ECO:0000256" key="3">
    <source>
        <dbReference type="ARBA" id="ARBA00022643"/>
    </source>
</evidence>
<evidence type="ECO:0000256" key="1">
    <source>
        <dbReference type="ARBA" id="ARBA00008366"/>
    </source>
</evidence>
<organism evidence="7 8">
    <name type="scientific">Coprobacter secundus subsp. similis</name>
    <dbReference type="NCBI Taxonomy" id="2751153"/>
    <lineage>
        <taxon>Bacteria</taxon>
        <taxon>Pseudomonadati</taxon>
        <taxon>Bacteroidota</taxon>
        <taxon>Bacteroidia</taxon>
        <taxon>Bacteroidales</taxon>
        <taxon>Barnesiellaceae</taxon>
        <taxon>Coprobacter</taxon>
    </lineage>
</organism>
<keyword evidence="8" id="KW-1185">Reference proteome</keyword>
<dbReference type="Pfam" id="PF00881">
    <property type="entry name" value="Nitroreductase"/>
    <property type="match status" value="1"/>
</dbReference>
<dbReference type="InterPro" id="IPR029479">
    <property type="entry name" value="Nitroreductase"/>
</dbReference>
<gene>
    <name evidence="7" type="ORF">Cop2CBH44_00260</name>
</gene>
<dbReference type="AlphaFoldDB" id="A0A7G1HRU1"/>
<sequence>MIIEDFKLRRTIRKYKNDQIPEKMLNELLEVAFRASTTGNMQLYSVIVTRDEENKKKLAPAHFNQPTVTTAPVVLTFCADFNRFIKWCELRKAQHGYDNFQSFYTATIDALLVAQQFCTAAELCGLGICYLGTTTYNAPMIIEALNLPKFVVPVTTVTVGYPAEIPAQVDRLPAEALIHDEQYKDYTSEDIDRIYAEKESLPESKKYITENNKETLAQVFTDVRYPKANNEHFSDIFLKIIREQGFQF</sequence>
<dbReference type="EMBL" id="AP023322">
    <property type="protein sequence ID" value="BCI61673.1"/>
    <property type="molecule type" value="Genomic_DNA"/>
</dbReference>
<keyword evidence="2 5" id="KW-0285">Flavoprotein</keyword>
<dbReference type="InterPro" id="IPR016446">
    <property type="entry name" value="Flavin_OxRdtase_Frp"/>
</dbReference>
<evidence type="ECO:0000256" key="4">
    <source>
        <dbReference type="ARBA" id="ARBA00023002"/>
    </source>
</evidence>
<dbReference type="SUPFAM" id="SSF55469">
    <property type="entry name" value="FMN-dependent nitroreductase-like"/>
    <property type="match status" value="1"/>
</dbReference>
<evidence type="ECO:0000313" key="7">
    <source>
        <dbReference type="EMBL" id="BCI61673.1"/>
    </source>
</evidence>
<dbReference type="PIRSF" id="PIRSF005426">
    <property type="entry name" value="Frp"/>
    <property type="match status" value="1"/>
</dbReference>
<reference evidence="8" key="1">
    <citation type="submission" date="2020-07" db="EMBL/GenBank/DDBJ databases">
        <title>Complete genome sequencing of Coprobacter sp. strain 2CBH44.</title>
        <authorList>
            <person name="Sakamoto M."/>
            <person name="Murakami T."/>
            <person name="Mori H."/>
        </authorList>
    </citation>
    <scope>NUCLEOTIDE SEQUENCE [LARGE SCALE GENOMIC DNA]</scope>
    <source>
        <strain evidence="8">2CBH44</strain>
    </source>
</reference>
<comment type="similarity">
    <text evidence="1 5">Belongs to the flavin oxidoreductase frp family.</text>
</comment>